<evidence type="ECO:0000256" key="1">
    <source>
        <dbReference type="ARBA" id="ARBA00004141"/>
    </source>
</evidence>
<feature type="transmembrane region" description="Helical" evidence="7">
    <location>
        <begin position="267"/>
        <end position="293"/>
    </location>
</feature>
<feature type="transmembrane region" description="Helical" evidence="7">
    <location>
        <begin position="374"/>
        <end position="394"/>
    </location>
</feature>
<feature type="transmembrane region" description="Helical" evidence="7">
    <location>
        <begin position="235"/>
        <end position="255"/>
    </location>
</feature>
<dbReference type="GeneID" id="28947760"/>
<feature type="transmembrane region" description="Helical" evidence="7">
    <location>
        <begin position="400"/>
        <end position="424"/>
    </location>
</feature>
<keyword evidence="5 7" id="KW-0472">Membrane</keyword>
<dbReference type="PANTHER" id="PTHR45649">
    <property type="entry name" value="AMINO-ACID PERMEASE BAT1"/>
    <property type="match status" value="1"/>
</dbReference>
<keyword evidence="4 7" id="KW-1133">Transmembrane helix</keyword>
<dbReference type="EMBL" id="DS231701">
    <property type="protein sequence ID" value="KNB03261.1"/>
    <property type="molecule type" value="Genomic_DNA"/>
</dbReference>
<evidence type="ECO:0000256" key="6">
    <source>
        <dbReference type="SAM" id="MobiDB-lite"/>
    </source>
</evidence>
<evidence type="ECO:0000256" key="4">
    <source>
        <dbReference type="ARBA" id="ARBA00022989"/>
    </source>
</evidence>
<dbReference type="AlphaFoldDB" id="A0A0J9UXI7"/>
<reference evidence="8" key="2">
    <citation type="journal article" date="2010" name="Nature">
        <title>Comparative genomics reveals mobile pathogenicity chromosomes in Fusarium.</title>
        <authorList>
            <person name="Ma L.J."/>
            <person name="van der Does H.C."/>
            <person name="Borkovich K.A."/>
            <person name="Coleman J.J."/>
            <person name="Daboussi M.J."/>
            <person name="Di Pietro A."/>
            <person name="Dufresne M."/>
            <person name="Freitag M."/>
            <person name="Grabherr M."/>
            <person name="Henrissat B."/>
            <person name="Houterman P.M."/>
            <person name="Kang S."/>
            <person name="Shim W.B."/>
            <person name="Woloshuk C."/>
            <person name="Xie X."/>
            <person name="Xu J.R."/>
            <person name="Antoniw J."/>
            <person name="Baker S.E."/>
            <person name="Bluhm B.H."/>
            <person name="Breakspear A."/>
            <person name="Brown D.W."/>
            <person name="Butchko R.A."/>
            <person name="Chapman S."/>
            <person name="Coulson R."/>
            <person name="Coutinho P.M."/>
            <person name="Danchin E.G."/>
            <person name="Diener A."/>
            <person name="Gale L.R."/>
            <person name="Gardiner D.M."/>
            <person name="Goff S."/>
            <person name="Hammond-Kosack K.E."/>
            <person name="Hilburn K."/>
            <person name="Hua-Van A."/>
            <person name="Jonkers W."/>
            <person name="Kazan K."/>
            <person name="Kodira C.D."/>
            <person name="Koehrsen M."/>
            <person name="Kumar L."/>
            <person name="Lee Y.H."/>
            <person name="Li L."/>
            <person name="Manners J.M."/>
            <person name="Miranda-Saavedra D."/>
            <person name="Mukherjee M."/>
            <person name="Park G."/>
            <person name="Park J."/>
            <person name="Park S.Y."/>
            <person name="Proctor R.H."/>
            <person name="Regev A."/>
            <person name="Ruiz-Roldan M.C."/>
            <person name="Sain D."/>
            <person name="Sakthikumar S."/>
            <person name="Sykes S."/>
            <person name="Schwartz D.C."/>
            <person name="Turgeon B.G."/>
            <person name="Wapinski I."/>
            <person name="Yoder O."/>
            <person name="Young S."/>
            <person name="Zeng Q."/>
            <person name="Zhou S."/>
            <person name="Galagan J."/>
            <person name="Cuomo C.A."/>
            <person name="Kistler H.C."/>
            <person name="Rep M."/>
        </authorList>
    </citation>
    <scope>NUCLEOTIDE SEQUENCE [LARGE SCALE GENOMIC DNA]</scope>
    <source>
        <strain evidence="8">4287</strain>
    </source>
</reference>
<evidence type="ECO:0000256" key="3">
    <source>
        <dbReference type="ARBA" id="ARBA00022692"/>
    </source>
</evidence>
<dbReference type="PIRSF" id="PIRSF006060">
    <property type="entry name" value="AA_transporter"/>
    <property type="match status" value="1"/>
</dbReference>
<evidence type="ECO:0008006" key="10">
    <source>
        <dbReference type="Google" id="ProtNLM"/>
    </source>
</evidence>
<feature type="transmembrane region" description="Helical" evidence="7">
    <location>
        <begin position="196"/>
        <end position="215"/>
    </location>
</feature>
<feature type="transmembrane region" description="Helical" evidence="7">
    <location>
        <begin position="445"/>
        <end position="465"/>
    </location>
</feature>
<organism evidence="8 9">
    <name type="scientific">Fusarium oxysporum f. sp. lycopersici (strain 4287 / CBS 123668 / FGSC 9935 / NRRL 34936)</name>
    <name type="common">Fusarium vascular wilt of tomato</name>
    <dbReference type="NCBI Taxonomy" id="426428"/>
    <lineage>
        <taxon>Eukaryota</taxon>
        <taxon>Fungi</taxon>
        <taxon>Dikarya</taxon>
        <taxon>Ascomycota</taxon>
        <taxon>Pezizomycotina</taxon>
        <taxon>Sordariomycetes</taxon>
        <taxon>Hypocreomycetidae</taxon>
        <taxon>Hypocreales</taxon>
        <taxon>Nectriaceae</taxon>
        <taxon>Fusarium</taxon>
        <taxon>Fusarium oxysporum species complex</taxon>
    </lineage>
</organism>
<feature type="transmembrane region" description="Helical" evidence="7">
    <location>
        <begin position="477"/>
        <end position="496"/>
    </location>
</feature>
<dbReference type="Pfam" id="PF13520">
    <property type="entry name" value="AA_permease_2"/>
    <property type="match status" value="1"/>
</dbReference>
<dbReference type="OrthoDB" id="10054429at2759"/>
<feature type="transmembrane region" description="Helical" evidence="7">
    <location>
        <begin position="331"/>
        <end position="353"/>
    </location>
</feature>
<feature type="region of interest" description="Disordered" evidence="6">
    <location>
        <begin position="1"/>
        <end position="21"/>
    </location>
</feature>
<feature type="transmembrane region" description="Helical" evidence="7">
    <location>
        <begin position="71"/>
        <end position="96"/>
    </location>
</feature>
<evidence type="ECO:0000256" key="5">
    <source>
        <dbReference type="ARBA" id="ARBA00023136"/>
    </source>
</evidence>
<gene>
    <name evidence="8" type="ORF">FOXG_05812</name>
</gene>
<dbReference type="GO" id="GO:0022857">
    <property type="term" value="F:transmembrane transporter activity"/>
    <property type="evidence" value="ECO:0007669"/>
    <property type="project" value="InterPro"/>
</dbReference>
<dbReference type="KEGG" id="fox:FOXG_05812"/>
<proteinExistence type="predicted"/>
<evidence type="ECO:0000256" key="7">
    <source>
        <dbReference type="SAM" id="Phobius"/>
    </source>
</evidence>
<dbReference type="VEuPathDB" id="FungiDB:FOXG_05812"/>
<dbReference type="RefSeq" id="XP_018241306.1">
    <property type="nucleotide sequence ID" value="XM_018384248.1"/>
</dbReference>
<feature type="transmembrane region" description="Helical" evidence="7">
    <location>
        <begin position="166"/>
        <end position="189"/>
    </location>
</feature>
<comment type="subcellular location">
    <subcellularLocation>
        <location evidence="1">Membrane</location>
        <topology evidence="1">Multi-pass membrane protein</topology>
    </subcellularLocation>
</comment>
<evidence type="ECO:0000256" key="2">
    <source>
        <dbReference type="ARBA" id="ARBA00022448"/>
    </source>
</evidence>
<dbReference type="Proteomes" id="UP000009097">
    <property type="component" value="Unassembled WGS sequence"/>
</dbReference>
<accession>A0A0J9UXI7</accession>
<reference evidence="8" key="1">
    <citation type="submission" date="2007-04" db="EMBL/GenBank/DDBJ databases">
        <authorList>
            <consortium name="The Broad Institute Genome Sequencing Platform"/>
            <person name="Birren B."/>
            <person name="Lander E."/>
            <person name="Galagan J."/>
            <person name="Nusbaum C."/>
            <person name="Devon K."/>
            <person name="Ma L.-J."/>
            <person name="Jaffe D."/>
            <person name="Butler J."/>
            <person name="Alvarez P."/>
            <person name="Gnerre S."/>
            <person name="Grabherr M."/>
            <person name="Kleber M."/>
            <person name="Mauceli E."/>
            <person name="Brockman W."/>
            <person name="MacCallum I.A."/>
            <person name="Young S."/>
            <person name="LaButti K."/>
            <person name="DeCaprio D."/>
            <person name="Crawford M."/>
            <person name="Koehrsen M."/>
            <person name="Engels R."/>
            <person name="Montgomery P."/>
            <person name="Pearson M."/>
            <person name="Howarth C."/>
            <person name="Larson L."/>
            <person name="White J."/>
            <person name="O'Leary S."/>
            <person name="Kodira C."/>
            <person name="Zeng Q."/>
            <person name="Yandava C."/>
            <person name="Alvarado L."/>
            <person name="Kistler C."/>
            <person name="Shim W.-B."/>
            <person name="Kang S."/>
            <person name="Woloshuk C."/>
        </authorList>
    </citation>
    <scope>NUCLEOTIDE SEQUENCE</scope>
    <source>
        <strain evidence="8">4287</strain>
    </source>
</reference>
<feature type="compositionally biased region" description="Basic and acidic residues" evidence="6">
    <location>
        <begin position="1"/>
        <end position="11"/>
    </location>
</feature>
<sequence length="521" mass="55983">MSSQSDIEKKPTMTNVEQNHENLQELGYTPELKRNFSAVSMLATCVSLMATWEALCSTMATGLISGGPVSLIYGAIVAAIGSICSALSLAELASAYPTAGGQYHFVAHLSGQSTSKVTSYFAGFITTFGWITVTGSAPFLAGTMIQGLLVLNYPETYVYERWHGTLLYWAVLVVAAVVCIFCSHILPLVEKISMSLHIALFFVILIVMCAVSPTKNSASYVFTTFENNSGWASDGAAWCIGMLSSCYVLIGYDGATHLSEEMRNPEIGIPYAMVGSVVLNGFLGFCFLIALLFCMGDITAALQTTTGFPIIEIFYNVTRSHAGASAMSASVVLMASLATIPLLASAARVMWAFARDQGLPFSNTLSKVEKKRGIPTVAILVTLVILILLGLINIGSTTAFNAILSLAVVGLQISYLVPILLLIWRRFKTPESLAWGPFRLGKTGLFVNIIATLYLVFTSVFSLFPPYQPVTPQNMNYASLVLGATLIFGLVYWLLFARKTYAGALNEMDGVAANATEVAKG</sequence>
<dbReference type="InterPro" id="IPR002293">
    <property type="entry name" value="AA/rel_permease1"/>
</dbReference>
<feature type="transmembrane region" description="Helical" evidence="7">
    <location>
        <begin position="117"/>
        <end position="146"/>
    </location>
</feature>
<evidence type="ECO:0000313" key="9">
    <source>
        <dbReference type="Proteomes" id="UP000009097"/>
    </source>
</evidence>
<protein>
    <recommendedName>
        <fullName evidence="10">Choline transport protein</fullName>
    </recommendedName>
</protein>
<evidence type="ECO:0000313" key="8">
    <source>
        <dbReference type="EMBL" id="KNB03261.1"/>
    </source>
</evidence>
<feature type="transmembrane region" description="Helical" evidence="7">
    <location>
        <begin position="41"/>
        <end position="65"/>
    </location>
</feature>
<keyword evidence="2" id="KW-0813">Transport</keyword>
<name>A0A0J9UXI7_FUSO4</name>
<dbReference type="Gene3D" id="1.20.1740.10">
    <property type="entry name" value="Amino acid/polyamine transporter I"/>
    <property type="match status" value="1"/>
</dbReference>
<dbReference type="GO" id="GO:0016020">
    <property type="term" value="C:membrane"/>
    <property type="evidence" value="ECO:0007669"/>
    <property type="project" value="UniProtKB-SubCell"/>
</dbReference>
<dbReference type="PANTHER" id="PTHR45649:SF5">
    <property type="entry name" value="GABA TRANSPORTER (EUROFUNG)-RELATED"/>
    <property type="match status" value="1"/>
</dbReference>
<keyword evidence="3 7" id="KW-0812">Transmembrane</keyword>